<evidence type="ECO:0000313" key="2">
    <source>
        <dbReference type="Proteomes" id="UP000235584"/>
    </source>
</evidence>
<dbReference type="Proteomes" id="UP000235584">
    <property type="component" value="Chromosome"/>
</dbReference>
<sequence length="207" mass="21271">MKKTNKAKFLVSTLIPLSLLLTSCGDDSNQASGGSTGGGGTGGISLSYKNSRNGNALVSLANSSSFPTGSITAANKSNLGSFYQINSDCGGTSIPFNFTLKNNGSSSVSATNSPAVTITDNTVYNWGSMSSGDVTYTLTTAPTFPLAAGASTDFTITVSTTNNSICTYGETTFVDDATTAQKFEVVVHTNDATSPNYSVDFTLYGNS</sequence>
<protein>
    <submittedName>
        <fullName evidence="1">Uncharacterized protein</fullName>
    </submittedName>
</protein>
<dbReference type="RefSeq" id="WP_102241846.1">
    <property type="nucleotide sequence ID" value="NZ_CP025704.1"/>
</dbReference>
<organism evidence="1 2">
    <name type="scientific">Bacteriovorax stolpii</name>
    <name type="common">Bdellovibrio stolpii</name>
    <dbReference type="NCBI Taxonomy" id="960"/>
    <lineage>
        <taxon>Bacteria</taxon>
        <taxon>Pseudomonadati</taxon>
        <taxon>Bdellovibrionota</taxon>
        <taxon>Bacteriovoracia</taxon>
        <taxon>Bacteriovoracales</taxon>
        <taxon>Bacteriovoracaceae</taxon>
        <taxon>Bacteriovorax</taxon>
    </lineage>
</organism>
<gene>
    <name evidence="1" type="ORF">C0V70_00210</name>
</gene>
<dbReference type="EMBL" id="CP025704">
    <property type="protein sequence ID" value="AUN96551.1"/>
    <property type="molecule type" value="Genomic_DNA"/>
</dbReference>
<dbReference type="PROSITE" id="PS51257">
    <property type="entry name" value="PROKAR_LIPOPROTEIN"/>
    <property type="match status" value="1"/>
</dbReference>
<proteinExistence type="predicted"/>
<dbReference type="AlphaFoldDB" id="A0A2K9NM15"/>
<evidence type="ECO:0000313" key="1">
    <source>
        <dbReference type="EMBL" id="AUN96551.1"/>
    </source>
</evidence>
<dbReference type="KEGG" id="bsto:C0V70_00210"/>
<reference evidence="1 2" key="1">
    <citation type="submission" date="2018-01" db="EMBL/GenBank/DDBJ databases">
        <title>Complete genome sequence of Bacteriovorax stolpii DSM12778.</title>
        <authorList>
            <person name="Tang B."/>
            <person name="Chang J."/>
        </authorList>
    </citation>
    <scope>NUCLEOTIDE SEQUENCE [LARGE SCALE GENOMIC DNA]</scope>
    <source>
        <strain evidence="1 2">DSM 12778</strain>
    </source>
</reference>
<name>A0A2K9NM15_BACTC</name>
<keyword evidence="2" id="KW-1185">Reference proteome</keyword>
<accession>A0A2K9NM15</accession>